<dbReference type="AlphaFoldDB" id="A0AAE1YP48"/>
<feature type="compositionally biased region" description="Pro residues" evidence="1">
    <location>
        <begin position="15"/>
        <end position="27"/>
    </location>
</feature>
<comment type="caution">
    <text evidence="3">The sequence shown here is derived from an EMBL/GenBank/DDBJ whole genome shotgun (WGS) entry which is preliminary data.</text>
</comment>
<proteinExistence type="predicted"/>
<accession>A0AAE1YP48</accession>
<keyword evidence="3" id="KW-0378">Hydrolase</keyword>
<dbReference type="Proteomes" id="UP001293254">
    <property type="component" value="Unassembled WGS sequence"/>
</dbReference>
<keyword evidence="4" id="KW-1185">Reference proteome</keyword>
<dbReference type="InterPro" id="IPR037045">
    <property type="entry name" value="S8pro/Inhibitor_I9_sf"/>
</dbReference>
<feature type="region of interest" description="Disordered" evidence="1">
    <location>
        <begin position="1"/>
        <end position="38"/>
    </location>
</feature>
<evidence type="ECO:0000259" key="2">
    <source>
        <dbReference type="Pfam" id="PF05922"/>
    </source>
</evidence>
<feature type="domain" description="Inhibitor I9" evidence="2">
    <location>
        <begin position="42"/>
        <end position="116"/>
    </location>
</feature>
<reference evidence="3" key="2">
    <citation type="journal article" date="2024" name="Plant">
        <title>Genomic evolution and insights into agronomic trait innovations of Sesamum species.</title>
        <authorList>
            <person name="Miao H."/>
            <person name="Wang L."/>
            <person name="Qu L."/>
            <person name="Liu H."/>
            <person name="Sun Y."/>
            <person name="Le M."/>
            <person name="Wang Q."/>
            <person name="Wei S."/>
            <person name="Zheng Y."/>
            <person name="Lin W."/>
            <person name="Duan Y."/>
            <person name="Cao H."/>
            <person name="Xiong S."/>
            <person name="Wang X."/>
            <person name="Wei L."/>
            <person name="Li C."/>
            <person name="Ma Q."/>
            <person name="Ju M."/>
            <person name="Zhao R."/>
            <person name="Li G."/>
            <person name="Mu C."/>
            <person name="Tian Q."/>
            <person name="Mei H."/>
            <person name="Zhang T."/>
            <person name="Gao T."/>
            <person name="Zhang H."/>
        </authorList>
    </citation>
    <scope>NUCLEOTIDE SEQUENCE</scope>
    <source>
        <strain evidence="3">3651</strain>
    </source>
</reference>
<dbReference type="GO" id="GO:0006508">
    <property type="term" value="P:proteolysis"/>
    <property type="evidence" value="ECO:0007669"/>
    <property type="project" value="UniProtKB-KW"/>
</dbReference>
<evidence type="ECO:0000313" key="4">
    <source>
        <dbReference type="Proteomes" id="UP001293254"/>
    </source>
</evidence>
<keyword evidence="3" id="KW-0645">Protease</keyword>
<dbReference type="Pfam" id="PF05922">
    <property type="entry name" value="Inhibitor_I9"/>
    <property type="match status" value="1"/>
</dbReference>
<evidence type="ECO:0000256" key="1">
    <source>
        <dbReference type="SAM" id="MobiDB-lite"/>
    </source>
</evidence>
<name>A0AAE1YP48_9LAMI</name>
<dbReference type="PANTHER" id="PTHR48222">
    <property type="entry name" value="PROTEINASE INHIBITOR, PROPEPTIDE"/>
    <property type="match status" value="1"/>
</dbReference>
<evidence type="ECO:0000313" key="3">
    <source>
        <dbReference type="EMBL" id="KAK4433632.1"/>
    </source>
</evidence>
<dbReference type="EMBL" id="JACGWO010000002">
    <property type="protein sequence ID" value="KAK4433632.1"/>
    <property type="molecule type" value="Genomic_DNA"/>
</dbReference>
<dbReference type="GO" id="GO:0008233">
    <property type="term" value="F:peptidase activity"/>
    <property type="evidence" value="ECO:0007669"/>
    <property type="project" value="UniProtKB-KW"/>
</dbReference>
<dbReference type="Gene3D" id="3.30.70.80">
    <property type="entry name" value="Peptidase S8 propeptide/proteinase inhibitor I9"/>
    <property type="match status" value="1"/>
</dbReference>
<dbReference type="InterPro" id="IPR010259">
    <property type="entry name" value="S8pro/Inhibitor_I9"/>
</dbReference>
<gene>
    <name evidence="3" type="ORF">Salat_0525900</name>
</gene>
<organism evidence="3 4">
    <name type="scientific">Sesamum alatum</name>
    <dbReference type="NCBI Taxonomy" id="300844"/>
    <lineage>
        <taxon>Eukaryota</taxon>
        <taxon>Viridiplantae</taxon>
        <taxon>Streptophyta</taxon>
        <taxon>Embryophyta</taxon>
        <taxon>Tracheophyta</taxon>
        <taxon>Spermatophyta</taxon>
        <taxon>Magnoliopsida</taxon>
        <taxon>eudicotyledons</taxon>
        <taxon>Gunneridae</taxon>
        <taxon>Pentapetalae</taxon>
        <taxon>asterids</taxon>
        <taxon>lamiids</taxon>
        <taxon>Lamiales</taxon>
        <taxon>Pedaliaceae</taxon>
        <taxon>Sesamum</taxon>
    </lineage>
</organism>
<reference evidence="3" key="1">
    <citation type="submission" date="2020-06" db="EMBL/GenBank/DDBJ databases">
        <authorList>
            <person name="Li T."/>
            <person name="Hu X."/>
            <person name="Zhang T."/>
            <person name="Song X."/>
            <person name="Zhang H."/>
            <person name="Dai N."/>
            <person name="Sheng W."/>
            <person name="Hou X."/>
            <person name="Wei L."/>
        </authorList>
    </citation>
    <scope>NUCLEOTIDE SEQUENCE</scope>
    <source>
        <strain evidence="3">3651</strain>
        <tissue evidence="3">Leaf</tissue>
    </source>
</reference>
<sequence length="138" mass="14871">MFTNTQAVGAAASHPPAPAPSPSPSPSPSSSSSSSSSSSKQVYIVYISDKPPQGVDPDTYYIKFLTPVVGSVKAAKEALLYSYGIVSGFAAKLTPDQATRLKKQSEVTYVIREIKYWLNGDDDRAKFRPYQPAARIHS</sequence>
<protein>
    <submittedName>
        <fullName evidence="3">Subtilisin-like protease SBT5.6</fullName>
    </submittedName>
</protein>
<feature type="compositionally biased region" description="Low complexity" evidence="1">
    <location>
        <begin position="28"/>
        <end position="38"/>
    </location>
</feature>
<dbReference type="PANTHER" id="PTHR48222:SF4">
    <property type="entry name" value="PROTEINASE INHIBITOR, PROPEPTIDE"/>
    <property type="match status" value="1"/>
</dbReference>